<reference evidence="3" key="1">
    <citation type="submission" date="2016-12" db="EMBL/GenBank/DDBJ databases">
        <title>The genomes of Aspergillus section Nigri reveals drivers in fungal speciation.</title>
        <authorList>
            <consortium name="DOE Joint Genome Institute"/>
            <person name="Vesth T.C."/>
            <person name="Nybo J."/>
            <person name="Theobald S."/>
            <person name="Brandl J."/>
            <person name="Frisvad J.C."/>
            <person name="Nielsen K.F."/>
            <person name="Lyhne E.K."/>
            <person name="Kogle M.E."/>
            <person name="Kuo A."/>
            <person name="Riley R."/>
            <person name="Clum A."/>
            <person name="Nolan M."/>
            <person name="Lipzen A."/>
            <person name="Salamov A."/>
            <person name="Henrissat B."/>
            <person name="Wiebenga A."/>
            <person name="De vries R.P."/>
            <person name="Grigoriev I.V."/>
            <person name="Mortensen U.H."/>
            <person name="Andersen M.R."/>
            <person name="Baker S.E."/>
        </authorList>
    </citation>
    <scope>NUCLEOTIDE SEQUENCE</scope>
    <source>
        <strain evidence="3">IBT 28561</strain>
    </source>
</reference>
<evidence type="ECO:0000313" key="3">
    <source>
        <dbReference type="EMBL" id="PKY07116.1"/>
    </source>
</evidence>
<dbReference type="RefSeq" id="XP_024695710.1">
    <property type="nucleotide sequence ID" value="XM_024842197.1"/>
</dbReference>
<gene>
    <name evidence="3" type="ORF">P168DRAFT_88317</name>
</gene>
<feature type="compositionally biased region" description="Low complexity" evidence="1">
    <location>
        <begin position="110"/>
        <end position="155"/>
    </location>
</feature>
<keyword evidence="2" id="KW-0732">Signal</keyword>
<proteinExistence type="predicted"/>
<feature type="chain" id="PRO_5014150156" description="GPI anchored serine-threonine rich protein" evidence="2">
    <location>
        <begin position="18"/>
        <end position="196"/>
    </location>
</feature>
<protein>
    <recommendedName>
        <fullName evidence="5">GPI anchored serine-threonine rich protein</fullName>
    </recommendedName>
</protein>
<dbReference type="GeneID" id="36549726"/>
<sequence length="196" mass="19701">MFASILFSTLLASQALATGVGFKQVNEMGLSKRQTDESFVPGTTYGCPSGWPECGTSQVCYNPKRGDTCCPGGTYACPGGSFCLQDGYCCPDGLDRESCAKKFGVTLKPTTTAEPTTTSQPTPTDDTTTTTSTTTSKAVIPTTTTTSAGSSSSSTVPPPPSSAGPFSPPLFTAGANALAGAKAAVVIGAVGGLLAI</sequence>
<keyword evidence="4" id="KW-1185">Reference proteome</keyword>
<dbReference type="Proteomes" id="UP000234254">
    <property type="component" value="Unassembled WGS sequence"/>
</dbReference>
<name>A0A2I1DB67_ASPC2</name>
<evidence type="ECO:0008006" key="5">
    <source>
        <dbReference type="Google" id="ProtNLM"/>
    </source>
</evidence>
<dbReference type="OrthoDB" id="5409186at2759"/>
<feature type="signal peptide" evidence="2">
    <location>
        <begin position="1"/>
        <end position="17"/>
    </location>
</feature>
<dbReference type="EMBL" id="MSFM01000002">
    <property type="protein sequence ID" value="PKY07116.1"/>
    <property type="molecule type" value="Genomic_DNA"/>
</dbReference>
<organism evidence="3 4">
    <name type="scientific">Aspergillus campestris (strain IBT 28561)</name>
    <dbReference type="NCBI Taxonomy" id="1392248"/>
    <lineage>
        <taxon>Eukaryota</taxon>
        <taxon>Fungi</taxon>
        <taxon>Dikarya</taxon>
        <taxon>Ascomycota</taxon>
        <taxon>Pezizomycotina</taxon>
        <taxon>Eurotiomycetes</taxon>
        <taxon>Eurotiomycetidae</taxon>
        <taxon>Eurotiales</taxon>
        <taxon>Aspergillaceae</taxon>
        <taxon>Aspergillus</taxon>
        <taxon>Aspergillus subgen. Circumdati</taxon>
    </lineage>
</organism>
<evidence type="ECO:0000256" key="2">
    <source>
        <dbReference type="SAM" id="SignalP"/>
    </source>
</evidence>
<accession>A0A2I1DB67</accession>
<evidence type="ECO:0000256" key="1">
    <source>
        <dbReference type="SAM" id="MobiDB-lite"/>
    </source>
</evidence>
<feature type="compositionally biased region" description="Pro residues" evidence="1">
    <location>
        <begin position="156"/>
        <end position="167"/>
    </location>
</feature>
<evidence type="ECO:0000313" key="4">
    <source>
        <dbReference type="Proteomes" id="UP000234254"/>
    </source>
</evidence>
<dbReference type="VEuPathDB" id="FungiDB:P168DRAFT_88317"/>
<dbReference type="AlphaFoldDB" id="A0A2I1DB67"/>
<comment type="caution">
    <text evidence="3">The sequence shown here is derived from an EMBL/GenBank/DDBJ whole genome shotgun (WGS) entry which is preliminary data.</text>
</comment>
<feature type="region of interest" description="Disordered" evidence="1">
    <location>
        <begin position="110"/>
        <end position="167"/>
    </location>
</feature>